<protein>
    <submittedName>
        <fullName evidence="1">Uncharacterized protein</fullName>
    </submittedName>
</protein>
<reference evidence="1 2" key="1">
    <citation type="journal article" date="2014" name="Am. J. Bot.">
        <title>Genome assembly and annotation for red clover (Trifolium pratense; Fabaceae).</title>
        <authorList>
            <person name="Istvanek J."/>
            <person name="Jaros M."/>
            <person name="Krenek A."/>
            <person name="Repkova J."/>
        </authorList>
    </citation>
    <scope>NUCLEOTIDE SEQUENCE [LARGE SCALE GENOMIC DNA]</scope>
    <source>
        <strain evidence="2">cv. Tatra</strain>
        <tissue evidence="1">Young leaves</tissue>
    </source>
</reference>
<proteinExistence type="predicted"/>
<evidence type="ECO:0000313" key="2">
    <source>
        <dbReference type="Proteomes" id="UP000236291"/>
    </source>
</evidence>
<gene>
    <name evidence="1" type="ORF">L195_g044139</name>
</gene>
<dbReference type="EMBL" id="ASHM01055429">
    <property type="protein sequence ID" value="PNX88039.1"/>
    <property type="molecule type" value="Genomic_DNA"/>
</dbReference>
<dbReference type="Proteomes" id="UP000236291">
    <property type="component" value="Unassembled WGS sequence"/>
</dbReference>
<evidence type="ECO:0000313" key="1">
    <source>
        <dbReference type="EMBL" id="PNX88039.1"/>
    </source>
</evidence>
<dbReference type="AlphaFoldDB" id="A0A2K3MB84"/>
<accession>A0A2K3MB84</accession>
<name>A0A2K3MB84_TRIPR</name>
<sequence>MLFVVAVSGKQSSVGDGSYRVKRICLDPVIIEKFCSEGGLCTPSKVVSPVIDLESKSLSDDNVAGEDSETLEFVDNLIVTSLASSVVGDDDNDGPFVVKRNLSKAFDGAAKPKRSIRLKKVKIEKE</sequence>
<reference evidence="1 2" key="2">
    <citation type="journal article" date="2017" name="Front. Plant Sci.">
        <title>Gene Classification and Mining of Molecular Markers Useful in Red Clover (Trifolium pratense) Breeding.</title>
        <authorList>
            <person name="Istvanek J."/>
            <person name="Dluhosova J."/>
            <person name="Dluhos P."/>
            <person name="Patkova L."/>
            <person name="Nedelnik J."/>
            <person name="Repkova J."/>
        </authorList>
    </citation>
    <scope>NUCLEOTIDE SEQUENCE [LARGE SCALE GENOMIC DNA]</scope>
    <source>
        <strain evidence="2">cv. Tatra</strain>
        <tissue evidence="1">Young leaves</tissue>
    </source>
</reference>
<comment type="caution">
    <text evidence="1">The sequence shown here is derived from an EMBL/GenBank/DDBJ whole genome shotgun (WGS) entry which is preliminary data.</text>
</comment>
<organism evidence="1 2">
    <name type="scientific">Trifolium pratense</name>
    <name type="common">Red clover</name>
    <dbReference type="NCBI Taxonomy" id="57577"/>
    <lineage>
        <taxon>Eukaryota</taxon>
        <taxon>Viridiplantae</taxon>
        <taxon>Streptophyta</taxon>
        <taxon>Embryophyta</taxon>
        <taxon>Tracheophyta</taxon>
        <taxon>Spermatophyta</taxon>
        <taxon>Magnoliopsida</taxon>
        <taxon>eudicotyledons</taxon>
        <taxon>Gunneridae</taxon>
        <taxon>Pentapetalae</taxon>
        <taxon>rosids</taxon>
        <taxon>fabids</taxon>
        <taxon>Fabales</taxon>
        <taxon>Fabaceae</taxon>
        <taxon>Papilionoideae</taxon>
        <taxon>50 kb inversion clade</taxon>
        <taxon>NPAAA clade</taxon>
        <taxon>Hologalegina</taxon>
        <taxon>IRL clade</taxon>
        <taxon>Trifolieae</taxon>
        <taxon>Trifolium</taxon>
    </lineage>
</organism>